<accession>W9HP27</accession>
<organism evidence="2 3">
    <name type="scientific">Fusarium oxysporum NRRL 32931</name>
    <dbReference type="NCBI Taxonomy" id="660029"/>
    <lineage>
        <taxon>Eukaryota</taxon>
        <taxon>Fungi</taxon>
        <taxon>Dikarya</taxon>
        <taxon>Ascomycota</taxon>
        <taxon>Pezizomycotina</taxon>
        <taxon>Sordariomycetes</taxon>
        <taxon>Hypocreomycetidae</taxon>
        <taxon>Hypocreales</taxon>
        <taxon>Nectriaceae</taxon>
        <taxon>Fusarium</taxon>
        <taxon>Fusarium oxysporum species complex</taxon>
    </lineage>
</organism>
<gene>
    <name evidence="2" type="ORF">FOYG_16142</name>
</gene>
<dbReference type="AlphaFoldDB" id="W9HP27"/>
<protein>
    <submittedName>
        <fullName evidence="2">Uncharacterized protein</fullName>
    </submittedName>
</protein>
<reference evidence="2 3" key="1">
    <citation type="submission" date="2011-06" db="EMBL/GenBank/DDBJ databases">
        <title>The Genome Sequence of Fusarium oxysporum FOSC 3-a.</title>
        <authorList>
            <consortium name="The Broad Institute Genome Sequencing Platform"/>
            <person name="Ma L.-J."/>
            <person name="Gale L.R."/>
            <person name="Schwartz D.C."/>
            <person name="Zhou S."/>
            <person name="Corby-Kistler H."/>
            <person name="Young S.K."/>
            <person name="Zeng Q."/>
            <person name="Gargeya S."/>
            <person name="Fitzgerald M."/>
            <person name="Haas B."/>
            <person name="Abouelleil A."/>
            <person name="Alvarado L."/>
            <person name="Arachchi H.M."/>
            <person name="Berlin A."/>
            <person name="Brown A."/>
            <person name="Chapman S.B."/>
            <person name="Chen Z."/>
            <person name="Dunbar C."/>
            <person name="Freedman E."/>
            <person name="Gearin G."/>
            <person name="Gellesch M."/>
            <person name="Goldberg J."/>
            <person name="Griggs A."/>
            <person name="Gujja S."/>
            <person name="Heiman D."/>
            <person name="Howarth C."/>
            <person name="Larson L."/>
            <person name="Lui A."/>
            <person name="MacDonald P.J.P."/>
            <person name="Mehta T."/>
            <person name="Montmayeur A."/>
            <person name="Murphy C."/>
            <person name="Neiman D."/>
            <person name="Pearson M."/>
            <person name="Priest M."/>
            <person name="Roberts A."/>
            <person name="Saif S."/>
            <person name="Shea T."/>
            <person name="Shenoy N."/>
            <person name="Sisk P."/>
            <person name="Stolte C."/>
            <person name="Sykes S."/>
            <person name="Wortman J."/>
            <person name="Nusbaum C."/>
            <person name="Birren B."/>
        </authorList>
    </citation>
    <scope>NUCLEOTIDE SEQUENCE [LARGE SCALE GENOMIC DNA]</scope>
    <source>
        <strain evidence="3">FOSC 3-a</strain>
    </source>
</reference>
<evidence type="ECO:0000313" key="3">
    <source>
        <dbReference type="Proteomes" id="UP000030753"/>
    </source>
</evidence>
<sequence>MVRARGPLKGWYVIQGRGRSTGKPKSAKLRATGGIDEHTAPDREL</sequence>
<feature type="region of interest" description="Disordered" evidence="1">
    <location>
        <begin position="15"/>
        <end position="45"/>
    </location>
</feature>
<name>W9HP27_FUSOX</name>
<dbReference type="Proteomes" id="UP000030753">
    <property type="component" value="Unassembled WGS sequence"/>
</dbReference>
<proteinExistence type="predicted"/>
<dbReference type="HOGENOM" id="CLU_3207628_0_0_1"/>
<evidence type="ECO:0000313" key="2">
    <source>
        <dbReference type="EMBL" id="EWY81936.1"/>
    </source>
</evidence>
<dbReference type="EMBL" id="JH717849">
    <property type="protein sequence ID" value="EWY81936.1"/>
    <property type="molecule type" value="Genomic_DNA"/>
</dbReference>
<feature type="compositionally biased region" description="Basic and acidic residues" evidence="1">
    <location>
        <begin position="35"/>
        <end position="45"/>
    </location>
</feature>
<evidence type="ECO:0000256" key="1">
    <source>
        <dbReference type="SAM" id="MobiDB-lite"/>
    </source>
</evidence>